<dbReference type="InterPro" id="IPR001431">
    <property type="entry name" value="Pept_M16_Zn_BS"/>
</dbReference>
<comment type="caution">
    <text evidence="5">The sequence shown here is derived from an EMBL/GenBank/DDBJ whole genome shotgun (WGS) entry which is preliminary data.</text>
</comment>
<keyword evidence="6" id="KW-1185">Reference proteome</keyword>
<organism evidence="5 6">
    <name type="scientific">Lyngbya confervoides BDU141951</name>
    <dbReference type="NCBI Taxonomy" id="1574623"/>
    <lineage>
        <taxon>Bacteria</taxon>
        <taxon>Bacillati</taxon>
        <taxon>Cyanobacteriota</taxon>
        <taxon>Cyanophyceae</taxon>
        <taxon>Oscillatoriophycideae</taxon>
        <taxon>Oscillatoriales</taxon>
        <taxon>Microcoleaceae</taxon>
        <taxon>Lyngbya</taxon>
    </lineage>
</organism>
<accession>A0ABD4T8D7</accession>
<dbReference type="Pfam" id="PF05193">
    <property type="entry name" value="Peptidase_M16_C"/>
    <property type="match status" value="1"/>
</dbReference>
<dbReference type="InterPro" id="IPR011765">
    <property type="entry name" value="Pept_M16_N"/>
</dbReference>
<dbReference type="InterPro" id="IPR011249">
    <property type="entry name" value="Metalloenz_LuxS/M16"/>
</dbReference>
<evidence type="ECO:0000256" key="1">
    <source>
        <dbReference type="ARBA" id="ARBA00007261"/>
    </source>
</evidence>
<dbReference type="SUPFAM" id="SSF63411">
    <property type="entry name" value="LuxS/MPP-like metallohydrolase"/>
    <property type="match status" value="2"/>
</dbReference>
<dbReference type="Pfam" id="PF00675">
    <property type="entry name" value="Peptidase_M16"/>
    <property type="match status" value="1"/>
</dbReference>
<evidence type="ECO:0000256" key="2">
    <source>
        <dbReference type="RuleBase" id="RU004447"/>
    </source>
</evidence>
<feature type="domain" description="Peptidase M16 N-terminal" evidence="3">
    <location>
        <begin position="17"/>
        <end position="161"/>
    </location>
</feature>
<gene>
    <name evidence="5" type="ORF">QQ91_0018155</name>
</gene>
<evidence type="ECO:0000259" key="3">
    <source>
        <dbReference type="Pfam" id="PF00675"/>
    </source>
</evidence>
<dbReference type="PANTHER" id="PTHR11851:SF49">
    <property type="entry name" value="MITOCHONDRIAL-PROCESSING PEPTIDASE SUBUNIT ALPHA"/>
    <property type="match status" value="1"/>
</dbReference>
<dbReference type="RefSeq" id="WP_250833396.1">
    <property type="nucleotide sequence ID" value="NZ_JTHE03000103.1"/>
</dbReference>
<dbReference type="InterPro" id="IPR007863">
    <property type="entry name" value="Peptidase_M16_C"/>
</dbReference>
<dbReference type="Proteomes" id="UP000031561">
    <property type="component" value="Unassembled WGS sequence"/>
</dbReference>
<evidence type="ECO:0000313" key="5">
    <source>
        <dbReference type="EMBL" id="MCM1984748.1"/>
    </source>
</evidence>
<sequence length="418" mass="46616">MTAGPTRYQTASGLTIIAEQTPTEAVNFSLWIRAGSAVESKGQNGMAHFLEHMIFKGTPNLAPGEFERQVEARGGVMNALTSQDYTCFYCTVAPSDFAAIAPLQIELVLKAQIPETEFERERQVVLEEIRRAEDNPRHRIFSQTLAAAFPKSPYGRPILGPAPVIQSLTPEAMRQHHRTHYHAANLTAVVVGNLPPETLIERVKAGFAPHLKPTPPPAHLPPWPEEVAITRAEEVQIYDRRLTQARLIMLWHVPGLSQLESTYALDVLARILAHGRTSRLIQSLREQRGLVSSLSARNYTQAHQGLFLISAHLQVEHIPAVRDEILRQIQDLQTQPVPASQLQQIQRQVANQFIFANEAPASRAGLYGYSEAIAQNLQAGLNYPHRIRALSPEDIQQATQTYLGPRNYRLVTFTPKAT</sequence>
<dbReference type="AlphaFoldDB" id="A0ABD4T8D7"/>
<comment type="similarity">
    <text evidence="1 2">Belongs to the peptidase M16 family.</text>
</comment>
<reference evidence="5 6" key="1">
    <citation type="journal article" date="2015" name="Genome Announc.">
        <title>Draft Genome Sequence of Filamentous Marine Cyanobacterium Lyngbya confervoides Strain BDU141951.</title>
        <authorList>
            <person name="Chandrababunaidu M.M."/>
            <person name="Sen D."/>
            <person name="Tripathy S."/>
        </authorList>
    </citation>
    <scope>NUCLEOTIDE SEQUENCE [LARGE SCALE GENOMIC DNA]</scope>
    <source>
        <strain evidence="5 6">BDU141951</strain>
    </source>
</reference>
<dbReference type="PANTHER" id="PTHR11851">
    <property type="entry name" value="METALLOPROTEASE"/>
    <property type="match status" value="1"/>
</dbReference>
<dbReference type="InterPro" id="IPR050361">
    <property type="entry name" value="MPP/UQCRC_Complex"/>
</dbReference>
<protein>
    <submittedName>
        <fullName evidence="5">Insulinase family protein</fullName>
    </submittedName>
</protein>
<name>A0ABD4T8D7_9CYAN</name>
<evidence type="ECO:0000313" key="6">
    <source>
        <dbReference type="Proteomes" id="UP000031561"/>
    </source>
</evidence>
<evidence type="ECO:0000259" key="4">
    <source>
        <dbReference type="Pfam" id="PF05193"/>
    </source>
</evidence>
<feature type="domain" description="Peptidase M16 C-terminal" evidence="4">
    <location>
        <begin position="167"/>
        <end position="348"/>
    </location>
</feature>
<dbReference type="Gene3D" id="3.30.830.10">
    <property type="entry name" value="Metalloenzyme, LuxS/M16 peptidase-like"/>
    <property type="match status" value="2"/>
</dbReference>
<dbReference type="PROSITE" id="PS00143">
    <property type="entry name" value="INSULINASE"/>
    <property type="match status" value="1"/>
</dbReference>
<dbReference type="EMBL" id="JTHE03000103">
    <property type="protein sequence ID" value="MCM1984748.1"/>
    <property type="molecule type" value="Genomic_DNA"/>
</dbReference>
<proteinExistence type="inferred from homology"/>